<name>A0AAV8YZX6_9CUCU</name>
<sequence>MERSKLEDHLRRCHPYKIDKDLKYFQILKDKVQKRPGLDKMFASTSQRDEDEPATLLAGQLLAAQSKPLAVTPVNDPLDY</sequence>
<gene>
    <name evidence="1" type="ORF">NQ318_007824</name>
</gene>
<protein>
    <submittedName>
        <fullName evidence="1">Uncharacterized protein</fullName>
    </submittedName>
</protein>
<dbReference type="AlphaFoldDB" id="A0AAV8YZX6"/>
<keyword evidence="2" id="KW-1185">Reference proteome</keyword>
<organism evidence="1 2">
    <name type="scientific">Aromia moschata</name>
    <dbReference type="NCBI Taxonomy" id="1265417"/>
    <lineage>
        <taxon>Eukaryota</taxon>
        <taxon>Metazoa</taxon>
        <taxon>Ecdysozoa</taxon>
        <taxon>Arthropoda</taxon>
        <taxon>Hexapoda</taxon>
        <taxon>Insecta</taxon>
        <taxon>Pterygota</taxon>
        <taxon>Neoptera</taxon>
        <taxon>Endopterygota</taxon>
        <taxon>Coleoptera</taxon>
        <taxon>Polyphaga</taxon>
        <taxon>Cucujiformia</taxon>
        <taxon>Chrysomeloidea</taxon>
        <taxon>Cerambycidae</taxon>
        <taxon>Cerambycinae</taxon>
        <taxon>Callichromatini</taxon>
        <taxon>Aromia</taxon>
    </lineage>
</organism>
<dbReference type="Proteomes" id="UP001162162">
    <property type="component" value="Unassembled WGS sequence"/>
</dbReference>
<reference evidence="1" key="1">
    <citation type="journal article" date="2023" name="Insect Mol. Biol.">
        <title>Genome sequencing provides insights into the evolution of gene families encoding plant cell wall-degrading enzymes in longhorned beetles.</title>
        <authorList>
            <person name="Shin N.R."/>
            <person name="Okamura Y."/>
            <person name="Kirsch R."/>
            <person name="Pauchet Y."/>
        </authorList>
    </citation>
    <scope>NUCLEOTIDE SEQUENCE</scope>
    <source>
        <strain evidence="1">AMC_N1</strain>
    </source>
</reference>
<evidence type="ECO:0000313" key="1">
    <source>
        <dbReference type="EMBL" id="KAJ8957260.1"/>
    </source>
</evidence>
<evidence type="ECO:0000313" key="2">
    <source>
        <dbReference type="Proteomes" id="UP001162162"/>
    </source>
</evidence>
<comment type="caution">
    <text evidence="1">The sequence shown here is derived from an EMBL/GenBank/DDBJ whole genome shotgun (WGS) entry which is preliminary data.</text>
</comment>
<dbReference type="EMBL" id="JAPWTK010000024">
    <property type="protein sequence ID" value="KAJ8957260.1"/>
    <property type="molecule type" value="Genomic_DNA"/>
</dbReference>
<accession>A0AAV8YZX6</accession>
<proteinExistence type="predicted"/>